<dbReference type="InterPro" id="IPR015590">
    <property type="entry name" value="Aldehyde_DH_dom"/>
</dbReference>
<dbReference type="PANTHER" id="PTHR11699">
    <property type="entry name" value="ALDEHYDE DEHYDROGENASE-RELATED"/>
    <property type="match status" value="1"/>
</dbReference>
<evidence type="ECO:0000313" key="6">
    <source>
        <dbReference type="EMBL" id="CAA7263598.1"/>
    </source>
</evidence>
<dbReference type="AlphaFoldDB" id="A0A8S0X0Q4"/>
<dbReference type="FunFam" id="3.40.605.10:FF:000050">
    <property type="entry name" value="Aldehyde dehydrogenase, mitochondrial"/>
    <property type="match status" value="1"/>
</dbReference>
<evidence type="ECO:0000256" key="3">
    <source>
        <dbReference type="PROSITE-ProRule" id="PRU10007"/>
    </source>
</evidence>
<dbReference type="PROSITE" id="PS00687">
    <property type="entry name" value="ALDEHYDE_DEHYDR_GLU"/>
    <property type="match status" value="1"/>
</dbReference>
<dbReference type="FunFam" id="3.40.605.10:FF:000026">
    <property type="entry name" value="Aldehyde dehydrogenase, putative"/>
    <property type="match status" value="1"/>
</dbReference>
<dbReference type="Gene3D" id="3.40.309.10">
    <property type="entry name" value="Aldehyde Dehydrogenase, Chain A, domain 2"/>
    <property type="match status" value="1"/>
</dbReference>
<dbReference type="Gene3D" id="3.40.605.10">
    <property type="entry name" value="Aldehyde Dehydrogenase, Chain A, domain 1"/>
    <property type="match status" value="1"/>
</dbReference>
<feature type="active site" evidence="3">
    <location>
        <position position="269"/>
    </location>
</feature>
<dbReference type="EMBL" id="CACVBS010000040">
    <property type="protein sequence ID" value="CAA7263598.1"/>
    <property type="molecule type" value="Genomic_DNA"/>
</dbReference>
<dbReference type="InterPro" id="IPR016163">
    <property type="entry name" value="Ald_DH_C"/>
</dbReference>
<sequence>MSGTYTHKFDTAAYKGEATINTGLFIGGKWVDPIEGGSIEVVNPATGKVVTSVAAGTKADVDLAVEAAEKAYKTVWGLHYPGAGRGKLLNKLADLIEKNIDEFAALEALDVGKIFAKAKAIDIGGAVTCLRYYAGWADKVQGKTIETTENKLAYTRHEPYGVVGQIVPWNFPMGMVSWKIGPALATGNTVVLKPSEMTPLTALKLADLINEAGFPPGVVNIVNGYGHTVGQAISEHPRIHKVAFTGSTLTGRKILKASAETNLKVVTLELGGKSPLVVFDDADIDQAVKWASHGIFFNMGQACTAGSRIFLQEGIYGAFLEKFTAIAQDLAAKTGDPFTPGTQHGPQVSQIQFDRIMGYIDSGKSDGATLHVGGERHGSEGFFVKPTIFTDCHPDMKITKEEIFGPVAAVIKFKTEEEAIDLANNTEYGLACHVFSQNVNRAIRVAHALEAGSAWVNCAQFTEISVPFGGYKQSGIGRELGEYALDTYTQVKAVHINIGTNL</sequence>
<dbReference type="SUPFAM" id="SSF53720">
    <property type="entry name" value="ALDH-like"/>
    <property type="match status" value="1"/>
</dbReference>
<name>A0A8S0X0Q4_CYCAE</name>
<keyword evidence="2 4" id="KW-0560">Oxidoreductase</keyword>
<comment type="similarity">
    <text evidence="1 4">Belongs to the aldehyde dehydrogenase family.</text>
</comment>
<evidence type="ECO:0000259" key="5">
    <source>
        <dbReference type="Pfam" id="PF00171"/>
    </source>
</evidence>
<dbReference type="InterPro" id="IPR029510">
    <property type="entry name" value="Ald_DH_CS_GLU"/>
</dbReference>
<dbReference type="Pfam" id="PF00171">
    <property type="entry name" value="Aldedh"/>
    <property type="match status" value="1"/>
</dbReference>
<dbReference type="InterPro" id="IPR016162">
    <property type="entry name" value="Ald_DH_N"/>
</dbReference>
<organism evidence="6 7">
    <name type="scientific">Cyclocybe aegerita</name>
    <name type="common">Black poplar mushroom</name>
    <name type="synonym">Agrocybe aegerita</name>
    <dbReference type="NCBI Taxonomy" id="1973307"/>
    <lineage>
        <taxon>Eukaryota</taxon>
        <taxon>Fungi</taxon>
        <taxon>Dikarya</taxon>
        <taxon>Basidiomycota</taxon>
        <taxon>Agaricomycotina</taxon>
        <taxon>Agaricomycetes</taxon>
        <taxon>Agaricomycetidae</taxon>
        <taxon>Agaricales</taxon>
        <taxon>Agaricineae</taxon>
        <taxon>Bolbitiaceae</taxon>
        <taxon>Cyclocybe</taxon>
    </lineage>
</organism>
<dbReference type="OrthoDB" id="310895at2759"/>
<dbReference type="InterPro" id="IPR016160">
    <property type="entry name" value="Ald_DH_CS_CYS"/>
</dbReference>
<evidence type="ECO:0000256" key="4">
    <source>
        <dbReference type="RuleBase" id="RU003345"/>
    </source>
</evidence>
<evidence type="ECO:0000313" key="7">
    <source>
        <dbReference type="Proteomes" id="UP000467700"/>
    </source>
</evidence>
<evidence type="ECO:0000256" key="1">
    <source>
        <dbReference type="ARBA" id="ARBA00009986"/>
    </source>
</evidence>
<comment type="caution">
    <text evidence="6">The sequence shown here is derived from an EMBL/GenBank/DDBJ whole genome shotgun (WGS) entry which is preliminary data.</text>
</comment>
<dbReference type="PROSITE" id="PS00070">
    <property type="entry name" value="ALDEHYDE_DEHYDR_CYS"/>
    <property type="match status" value="1"/>
</dbReference>
<reference evidence="6 7" key="1">
    <citation type="submission" date="2020-01" db="EMBL/GenBank/DDBJ databases">
        <authorList>
            <person name="Gupta K D."/>
        </authorList>
    </citation>
    <scope>NUCLEOTIDE SEQUENCE [LARGE SCALE GENOMIC DNA]</scope>
</reference>
<evidence type="ECO:0000256" key="2">
    <source>
        <dbReference type="ARBA" id="ARBA00023002"/>
    </source>
</evidence>
<feature type="domain" description="Aldehyde dehydrogenase" evidence="5">
    <location>
        <begin position="30"/>
        <end position="494"/>
    </location>
</feature>
<proteinExistence type="inferred from homology"/>
<dbReference type="FunFam" id="3.40.309.10:FF:000012">
    <property type="entry name" value="Betaine aldehyde dehydrogenase"/>
    <property type="match status" value="1"/>
</dbReference>
<dbReference type="GO" id="GO:0004030">
    <property type="term" value="F:aldehyde dehydrogenase [NAD(P)+] activity"/>
    <property type="evidence" value="ECO:0007669"/>
    <property type="project" value="UniProtKB-ARBA"/>
</dbReference>
<dbReference type="InterPro" id="IPR016161">
    <property type="entry name" value="Ald_DH/histidinol_DH"/>
</dbReference>
<gene>
    <name evidence="6" type="ORF">AAE3_LOCUS5835</name>
</gene>
<dbReference type="CDD" id="cd07091">
    <property type="entry name" value="ALDH_F1-2_Ald2-like"/>
    <property type="match status" value="1"/>
</dbReference>
<protein>
    <recommendedName>
        <fullName evidence="5">Aldehyde dehydrogenase domain-containing protein</fullName>
    </recommendedName>
</protein>
<accession>A0A8S0X0Q4</accession>
<keyword evidence="7" id="KW-1185">Reference proteome</keyword>
<dbReference type="Proteomes" id="UP000467700">
    <property type="component" value="Unassembled WGS sequence"/>
</dbReference>